<reference evidence="2" key="2">
    <citation type="submission" date="2020-09" db="EMBL/GenBank/DDBJ databases">
        <authorList>
            <person name="Sun Q."/>
            <person name="Zhou Y."/>
        </authorList>
    </citation>
    <scope>NUCLEOTIDE SEQUENCE</scope>
    <source>
        <strain evidence="2">CGMCC 1.12153</strain>
    </source>
</reference>
<organism evidence="2 3">
    <name type="scientific">Halobacillus andaensis</name>
    <dbReference type="NCBI Taxonomy" id="1176239"/>
    <lineage>
        <taxon>Bacteria</taxon>
        <taxon>Bacillati</taxon>
        <taxon>Bacillota</taxon>
        <taxon>Bacilli</taxon>
        <taxon>Bacillales</taxon>
        <taxon>Bacillaceae</taxon>
        <taxon>Halobacillus</taxon>
    </lineage>
</organism>
<reference evidence="2" key="1">
    <citation type="journal article" date="2014" name="Int. J. Syst. Evol. Microbiol.">
        <title>Complete genome sequence of Corynebacterium casei LMG S-19264T (=DSM 44701T), isolated from a smear-ripened cheese.</title>
        <authorList>
            <consortium name="US DOE Joint Genome Institute (JGI-PGF)"/>
            <person name="Walter F."/>
            <person name="Albersmeier A."/>
            <person name="Kalinowski J."/>
            <person name="Ruckert C."/>
        </authorList>
    </citation>
    <scope>NUCLEOTIDE SEQUENCE</scope>
    <source>
        <strain evidence="2">CGMCC 1.12153</strain>
    </source>
</reference>
<evidence type="ECO:0000313" key="3">
    <source>
        <dbReference type="Proteomes" id="UP000660110"/>
    </source>
</evidence>
<gene>
    <name evidence="2" type="ORF">GCM10010954_35080</name>
</gene>
<accession>A0A917EYQ2</accession>
<evidence type="ECO:0000313" key="2">
    <source>
        <dbReference type="EMBL" id="GGF32891.1"/>
    </source>
</evidence>
<keyword evidence="3" id="KW-1185">Reference proteome</keyword>
<name>A0A917EYQ2_HALAA</name>
<feature type="region of interest" description="Disordered" evidence="1">
    <location>
        <begin position="35"/>
        <end position="57"/>
    </location>
</feature>
<dbReference type="EMBL" id="BMEL01000004">
    <property type="protein sequence ID" value="GGF32891.1"/>
    <property type="molecule type" value="Genomic_DNA"/>
</dbReference>
<proteinExistence type="predicted"/>
<sequence>MSPGEKENKIEEGLFNLRQRPIKCSVPIWDGRNFHASYKNTSDRRDRRGSNKSGFTKWGAPIYKYRKSN</sequence>
<protein>
    <submittedName>
        <fullName evidence="2">Uncharacterized protein</fullName>
    </submittedName>
</protein>
<evidence type="ECO:0000256" key="1">
    <source>
        <dbReference type="SAM" id="MobiDB-lite"/>
    </source>
</evidence>
<comment type="caution">
    <text evidence="2">The sequence shown here is derived from an EMBL/GenBank/DDBJ whole genome shotgun (WGS) entry which is preliminary data.</text>
</comment>
<dbReference type="Proteomes" id="UP000660110">
    <property type="component" value="Unassembled WGS sequence"/>
</dbReference>
<dbReference type="AlphaFoldDB" id="A0A917EYQ2"/>